<dbReference type="Proteomes" id="UP001234216">
    <property type="component" value="Unassembled WGS sequence"/>
</dbReference>
<proteinExistence type="inferred from homology"/>
<evidence type="ECO:0000313" key="4">
    <source>
        <dbReference type="EMBL" id="MDQ0904456.1"/>
    </source>
</evidence>
<protein>
    <recommendedName>
        <fullName evidence="6">Prenyltransferase</fullName>
    </recommendedName>
</protein>
<keyword evidence="3" id="KW-0808">Transferase</keyword>
<evidence type="ECO:0008006" key="6">
    <source>
        <dbReference type="Google" id="ProtNLM"/>
    </source>
</evidence>
<dbReference type="EMBL" id="JAUSZV010000003">
    <property type="protein sequence ID" value="MDQ0904456.1"/>
    <property type="molecule type" value="Genomic_DNA"/>
</dbReference>
<organism evidence="4 5">
    <name type="scientific">Streptomyces canus</name>
    <dbReference type="NCBI Taxonomy" id="58343"/>
    <lineage>
        <taxon>Bacteria</taxon>
        <taxon>Bacillati</taxon>
        <taxon>Actinomycetota</taxon>
        <taxon>Actinomycetes</taxon>
        <taxon>Kitasatosporales</taxon>
        <taxon>Streptomycetaceae</taxon>
        <taxon>Streptomyces</taxon>
        <taxon>Streptomyces aurantiacus group</taxon>
    </lineage>
</organism>
<comment type="caution">
    <text evidence="4">The sequence shown here is derived from an EMBL/GenBank/DDBJ whole genome shotgun (WGS) entry which is preliminary data.</text>
</comment>
<dbReference type="SUPFAM" id="SSF143492">
    <property type="entry name" value="Prenyltransferase-like"/>
    <property type="match status" value="1"/>
</dbReference>
<keyword evidence="2" id="KW-0637">Prenyltransferase</keyword>
<dbReference type="GO" id="GO:0004659">
    <property type="term" value="F:prenyltransferase activity"/>
    <property type="evidence" value="ECO:0007669"/>
    <property type="project" value="UniProtKB-KW"/>
</dbReference>
<dbReference type="RefSeq" id="WP_306972047.1">
    <property type="nucleotide sequence ID" value="NZ_JAUSYQ010000001.1"/>
</dbReference>
<evidence type="ECO:0000256" key="2">
    <source>
        <dbReference type="ARBA" id="ARBA00022602"/>
    </source>
</evidence>
<dbReference type="InterPro" id="IPR033964">
    <property type="entry name" value="ABBA"/>
</dbReference>
<dbReference type="SFLD" id="SFLDS00036">
    <property type="entry name" value="Aromatic_Prenyltransferase"/>
    <property type="match status" value="1"/>
</dbReference>
<dbReference type="SFLD" id="SFLDG01163">
    <property type="entry name" value="II"/>
    <property type="match status" value="1"/>
</dbReference>
<dbReference type="InterPro" id="IPR020965">
    <property type="entry name" value="Prenyltransferase_CloQ"/>
</dbReference>
<evidence type="ECO:0000313" key="5">
    <source>
        <dbReference type="Proteomes" id="UP001234216"/>
    </source>
</evidence>
<accession>A0AAW8F328</accession>
<evidence type="ECO:0000256" key="1">
    <source>
        <dbReference type="ARBA" id="ARBA00005368"/>
    </source>
</evidence>
<sequence>MPEARTSEFYSVTQETSRMMGLSLSHDKVWPILTAYEHVMAPAVISFRTQTGPRRAGDLDCRWTMLPKDLDPYAVALSNGLATPTGHAVDRLSAEIHQAFPVGGYGFDFGVVGGFKKTWTFFPAPTPQPAAELADLPSMPRSVTDNLAFFERYGVAGIVNTVGIDYPKRTVNLYFNPSSPEFFRPKTLRALLGEAGLPEPSEGLLRFCEQAFCMYTTLSWDSSTIERITFSVKTTDPLGLPLETGPGIENLVKNAPYPAGEQYVYGVSVTPEGELHKIQSYYQWHTRVEAMLTAVDAG</sequence>
<gene>
    <name evidence="4" type="ORF">QFZ22_000441</name>
</gene>
<dbReference type="Pfam" id="PF11468">
    <property type="entry name" value="PTase_Orf2"/>
    <property type="match status" value="1"/>
</dbReference>
<evidence type="ECO:0000256" key="3">
    <source>
        <dbReference type="ARBA" id="ARBA00022679"/>
    </source>
</evidence>
<reference evidence="4" key="1">
    <citation type="submission" date="2023-07" db="EMBL/GenBank/DDBJ databases">
        <title>Comparative genomics of wheat-associated soil bacteria to identify genetic determinants of phenazine resistance.</title>
        <authorList>
            <person name="Mouncey N."/>
        </authorList>
    </citation>
    <scope>NUCLEOTIDE SEQUENCE</scope>
    <source>
        <strain evidence="4">V4I22</strain>
    </source>
</reference>
<dbReference type="CDD" id="cd13931">
    <property type="entry name" value="PT-CloQ_NphB"/>
    <property type="match status" value="1"/>
</dbReference>
<dbReference type="AlphaFoldDB" id="A0AAW8F328"/>
<name>A0AAW8F328_9ACTN</name>
<dbReference type="InterPro" id="IPR036239">
    <property type="entry name" value="PrenylTrfase-like_sf"/>
</dbReference>
<comment type="similarity">
    <text evidence="1">Belongs to the aromatic prenyltransferase family.</text>
</comment>